<name>A0ABW0BYK4_9BACT</name>
<proteinExistence type="predicted"/>
<evidence type="ECO:0000256" key="1">
    <source>
        <dbReference type="SAM" id="Phobius"/>
    </source>
</evidence>
<protein>
    <submittedName>
        <fullName evidence="2">Uncharacterized protein</fullName>
    </submittedName>
</protein>
<feature type="transmembrane region" description="Helical" evidence="1">
    <location>
        <begin position="127"/>
        <end position="147"/>
    </location>
</feature>
<feature type="transmembrane region" description="Helical" evidence="1">
    <location>
        <begin position="159"/>
        <end position="176"/>
    </location>
</feature>
<evidence type="ECO:0000313" key="3">
    <source>
        <dbReference type="Proteomes" id="UP001596163"/>
    </source>
</evidence>
<dbReference type="EMBL" id="JBHSKS010000010">
    <property type="protein sequence ID" value="MFC5192756.1"/>
    <property type="molecule type" value="Genomic_DNA"/>
</dbReference>
<organism evidence="2 3">
    <name type="scientific">Algoriphagus aquatilis</name>
    <dbReference type="NCBI Taxonomy" id="490186"/>
    <lineage>
        <taxon>Bacteria</taxon>
        <taxon>Pseudomonadati</taxon>
        <taxon>Bacteroidota</taxon>
        <taxon>Cytophagia</taxon>
        <taxon>Cytophagales</taxon>
        <taxon>Cyclobacteriaceae</taxon>
        <taxon>Algoriphagus</taxon>
    </lineage>
</organism>
<accession>A0ABW0BYK4</accession>
<dbReference type="PANTHER" id="PTHR40076:SF1">
    <property type="entry name" value="MEMBRANE PROTEIN"/>
    <property type="match status" value="1"/>
</dbReference>
<keyword evidence="1" id="KW-0812">Transmembrane</keyword>
<dbReference type="Proteomes" id="UP001596163">
    <property type="component" value="Unassembled WGS sequence"/>
</dbReference>
<feature type="transmembrane region" description="Helical" evidence="1">
    <location>
        <begin position="59"/>
        <end position="77"/>
    </location>
</feature>
<dbReference type="RefSeq" id="WP_377916077.1">
    <property type="nucleotide sequence ID" value="NZ_JBHSKS010000010.1"/>
</dbReference>
<sequence length="220" mass="25191">MNSERLHRLMTVPVDFDIKGSFVKAWELFKSQALLHVLYMMFILSIQGLTVIYFQKYMILYSALLAPPLYSGFFLVANKISRGETVIYPDFFGGFRFWLPLVVISLLGQVLVALGLFALVIPGIYLAVGYLFSLLMGIFGGVDVWSAMEWSRKLITRNWWQFFALMIILIAINLVGLLLFGVGLLITFPMTFLVLYVIFEDLTREVFSEEEPSTTRELEP</sequence>
<keyword evidence="3" id="KW-1185">Reference proteome</keyword>
<comment type="caution">
    <text evidence="2">The sequence shown here is derived from an EMBL/GenBank/DDBJ whole genome shotgun (WGS) entry which is preliminary data.</text>
</comment>
<dbReference type="PANTHER" id="PTHR40076">
    <property type="entry name" value="MEMBRANE PROTEIN-RELATED"/>
    <property type="match status" value="1"/>
</dbReference>
<gene>
    <name evidence="2" type="ORF">ACFPIK_13345</name>
</gene>
<keyword evidence="1" id="KW-0472">Membrane</keyword>
<dbReference type="InterPro" id="IPR010380">
    <property type="entry name" value="DUF975"/>
</dbReference>
<feature type="transmembrane region" description="Helical" evidence="1">
    <location>
        <begin position="33"/>
        <end position="53"/>
    </location>
</feature>
<feature type="transmembrane region" description="Helical" evidence="1">
    <location>
        <begin position="97"/>
        <end position="121"/>
    </location>
</feature>
<reference evidence="3" key="1">
    <citation type="journal article" date="2019" name="Int. J. Syst. Evol. Microbiol.">
        <title>The Global Catalogue of Microorganisms (GCM) 10K type strain sequencing project: providing services to taxonomists for standard genome sequencing and annotation.</title>
        <authorList>
            <consortium name="The Broad Institute Genomics Platform"/>
            <consortium name="The Broad Institute Genome Sequencing Center for Infectious Disease"/>
            <person name="Wu L."/>
            <person name="Ma J."/>
        </authorList>
    </citation>
    <scope>NUCLEOTIDE SEQUENCE [LARGE SCALE GENOMIC DNA]</scope>
    <source>
        <strain evidence="3">CGMCC 1.7030</strain>
    </source>
</reference>
<keyword evidence="1" id="KW-1133">Transmembrane helix</keyword>
<evidence type="ECO:0000313" key="2">
    <source>
        <dbReference type="EMBL" id="MFC5192756.1"/>
    </source>
</evidence>